<gene>
    <name evidence="2" type="ORF">AB6A40_001687</name>
</gene>
<evidence type="ECO:0000313" key="3">
    <source>
        <dbReference type="Proteomes" id="UP001608902"/>
    </source>
</evidence>
<feature type="region of interest" description="Disordered" evidence="1">
    <location>
        <begin position="89"/>
        <end position="129"/>
    </location>
</feature>
<organism evidence="2 3">
    <name type="scientific">Gnathostoma spinigerum</name>
    <dbReference type="NCBI Taxonomy" id="75299"/>
    <lineage>
        <taxon>Eukaryota</taxon>
        <taxon>Metazoa</taxon>
        <taxon>Ecdysozoa</taxon>
        <taxon>Nematoda</taxon>
        <taxon>Chromadorea</taxon>
        <taxon>Rhabditida</taxon>
        <taxon>Spirurina</taxon>
        <taxon>Gnathostomatomorpha</taxon>
        <taxon>Gnathostomatoidea</taxon>
        <taxon>Gnathostomatidae</taxon>
        <taxon>Gnathostoma</taxon>
    </lineage>
</organism>
<accession>A0ABD6E4Q7</accession>
<sequence>MVGPDTGADECCRQSPVLSNDMTALNNDDTTKDSPSRQMARHIKECLDQYRTVVDKLLQARRMLLSSSQLPEDDRDVMLKHLDNEIKSGCERLGDRNGSEDSSSSLNDPQPNSGVPSGTPLNPVMPNISTTDVDSSAFLQHVPQLIALLRQNMAKQN</sequence>
<reference evidence="2 3" key="1">
    <citation type="submission" date="2024-08" db="EMBL/GenBank/DDBJ databases">
        <title>Gnathostoma spinigerum genome.</title>
        <authorList>
            <person name="Gonzalez-Bertolin B."/>
            <person name="Monzon S."/>
            <person name="Zaballos A."/>
            <person name="Jimenez P."/>
            <person name="Dekumyoy P."/>
            <person name="Varona S."/>
            <person name="Cuesta I."/>
            <person name="Sumanam S."/>
            <person name="Adisakwattana P."/>
            <person name="Gasser R.B."/>
            <person name="Hernandez-Gonzalez A."/>
            <person name="Young N.D."/>
            <person name="Perteguer M.J."/>
        </authorList>
    </citation>
    <scope>NUCLEOTIDE SEQUENCE [LARGE SCALE GENOMIC DNA]</scope>
    <source>
        <strain evidence="2">AL3</strain>
        <tissue evidence="2">Liver</tissue>
    </source>
</reference>
<feature type="region of interest" description="Disordered" evidence="1">
    <location>
        <begin position="1"/>
        <end position="38"/>
    </location>
</feature>
<feature type="compositionally biased region" description="Polar residues" evidence="1">
    <location>
        <begin position="100"/>
        <end position="120"/>
    </location>
</feature>
<name>A0ABD6E4Q7_9BILA</name>
<keyword evidence="3" id="KW-1185">Reference proteome</keyword>
<dbReference type="EMBL" id="JBGFUD010000656">
    <property type="protein sequence ID" value="MFH4974978.1"/>
    <property type="molecule type" value="Genomic_DNA"/>
</dbReference>
<proteinExistence type="predicted"/>
<dbReference type="AlphaFoldDB" id="A0ABD6E4Q7"/>
<feature type="compositionally biased region" description="Basic and acidic residues" evidence="1">
    <location>
        <begin position="89"/>
        <end position="99"/>
    </location>
</feature>
<comment type="caution">
    <text evidence="2">The sequence shown here is derived from an EMBL/GenBank/DDBJ whole genome shotgun (WGS) entry which is preliminary data.</text>
</comment>
<dbReference type="Proteomes" id="UP001608902">
    <property type="component" value="Unassembled WGS sequence"/>
</dbReference>
<feature type="compositionally biased region" description="Polar residues" evidence="1">
    <location>
        <begin position="16"/>
        <end position="28"/>
    </location>
</feature>
<evidence type="ECO:0000256" key="1">
    <source>
        <dbReference type="SAM" id="MobiDB-lite"/>
    </source>
</evidence>
<evidence type="ECO:0000313" key="2">
    <source>
        <dbReference type="EMBL" id="MFH4974978.1"/>
    </source>
</evidence>
<protein>
    <submittedName>
        <fullName evidence="2">Uncharacterized protein</fullName>
    </submittedName>
</protein>